<dbReference type="AlphaFoldDB" id="A0A4R6AA32"/>
<dbReference type="OrthoDB" id="7720489at2"/>
<dbReference type="Proteomes" id="UP000295701">
    <property type="component" value="Unassembled WGS sequence"/>
</dbReference>
<dbReference type="SUPFAM" id="SSF51126">
    <property type="entry name" value="Pectin lyase-like"/>
    <property type="match status" value="1"/>
</dbReference>
<evidence type="ECO:0000313" key="2">
    <source>
        <dbReference type="Proteomes" id="UP000295701"/>
    </source>
</evidence>
<protein>
    <recommendedName>
        <fullName evidence="3">Pectate lyase superfamily protein</fullName>
    </recommendedName>
</protein>
<dbReference type="EMBL" id="SNAA01000007">
    <property type="protein sequence ID" value="TDL79867.1"/>
    <property type="molecule type" value="Genomic_DNA"/>
</dbReference>
<comment type="caution">
    <text evidence="1">The sequence shown here is derived from an EMBL/GenBank/DDBJ whole genome shotgun (WGS) entry which is preliminary data.</text>
</comment>
<organism evidence="1 2">
    <name type="scientific">Palleronia sediminis</name>
    <dbReference type="NCBI Taxonomy" id="2547833"/>
    <lineage>
        <taxon>Bacteria</taxon>
        <taxon>Pseudomonadati</taxon>
        <taxon>Pseudomonadota</taxon>
        <taxon>Alphaproteobacteria</taxon>
        <taxon>Rhodobacterales</taxon>
        <taxon>Roseobacteraceae</taxon>
        <taxon>Palleronia</taxon>
    </lineage>
</organism>
<evidence type="ECO:0000313" key="1">
    <source>
        <dbReference type="EMBL" id="TDL79867.1"/>
    </source>
</evidence>
<gene>
    <name evidence="1" type="ORF">E2L08_08245</name>
</gene>
<name>A0A4R6AA32_9RHOB</name>
<reference evidence="1 2" key="1">
    <citation type="submission" date="2019-03" db="EMBL/GenBank/DDBJ databases">
        <title>Primorskyibacter sp. SS33 isolated from sediments.</title>
        <authorList>
            <person name="Xunke S."/>
        </authorList>
    </citation>
    <scope>NUCLEOTIDE SEQUENCE [LARGE SCALE GENOMIC DNA]</scope>
    <source>
        <strain evidence="1 2">SS33</strain>
    </source>
</reference>
<proteinExistence type="predicted"/>
<sequence>MIAVGATLGAPSAPERAVAMPAGMGWAAPDPLIRAVGATYRAGRDPRSLVDPAIWTGPAIHVDGVSGDDSRSGLGAADGDFGDAVRTIHAAFSAGNLTGGAYRVIVRAGRFAESAFTRNGRVEPAFPVAILGWGGPVIYRTGPFAVDWTLSGGLAHAAVSGVKRVFRTDLCTDRGHFTELARVVDEAACRATPESWCETPGGVAVNRGDGAQPGPEDLALLRGFHGARFLSHAADLYLEDIHCEGGITGALHCDAEGARNLVAVGCSFRYAAPSSPAAPADAVRVRRLAGLAAFFGCDASFGAKDGWSFHEDGTPGLHVLLSGCTGHDNGAPGAQSCNAVTTHDGVRAVIAGGRFGLSRNGTEMHFIQDTRTWIAGARAQARDVDGSSVAYKCSNAGRLWLEDAVADAAGGDAPLAVEANGGTVGLRRFRAISGGVAAYSGGSVGPF</sequence>
<evidence type="ECO:0008006" key="3">
    <source>
        <dbReference type="Google" id="ProtNLM"/>
    </source>
</evidence>
<keyword evidence="2" id="KW-1185">Reference proteome</keyword>
<dbReference type="InterPro" id="IPR011050">
    <property type="entry name" value="Pectin_lyase_fold/virulence"/>
</dbReference>
<accession>A0A4R6AA32</accession>